<keyword evidence="3" id="KW-1185">Reference proteome</keyword>
<feature type="domain" description="UspA" evidence="1">
    <location>
        <begin position="3"/>
        <end position="120"/>
    </location>
</feature>
<organism evidence="2 3">
    <name type="scientific">Paraburkholderia tuberum</name>
    <dbReference type="NCBI Taxonomy" id="157910"/>
    <lineage>
        <taxon>Bacteria</taxon>
        <taxon>Pseudomonadati</taxon>
        <taxon>Pseudomonadota</taxon>
        <taxon>Betaproteobacteria</taxon>
        <taxon>Burkholderiales</taxon>
        <taxon>Burkholderiaceae</taxon>
        <taxon>Paraburkholderia</taxon>
    </lineage>
</organism>
<dbReference type="EMBL" id="FNKX01000002">
    <property type="protein sequence ID" value="SDR43507.1"/>
    <property type="molecule type" value="Genomic_DNA"/>
</dbReference>
<dbReference type="STRING" id="157910.SAMN05445850_3946"/>
<accession>A0A1H1J0J4</accession>
<dbReference type="InterPro" id="IPR014729">
    <property type="entry name" value="Rossmann-like_a/b/a_fold"/>
</dbReference>
<evidence type="ECO:0000313" key="3">
    <source>
        <dbReference type="Proteomes" id="UP000199365"/>
    </source>
</evidence>
<name>A0A1H1J0J4_9BURK</name>
<gene>
    <name evidence="2" type="ORF">SAMN05445850_3946</name>
</gene>
<dbReference type="SUPFAM" id="SSF52402">
    <property type="entry name" value="Adenine nucleotide alpha hydrolases-like"/>
    <property type="match status" value="1"/>
</dbReference>
<dbReference type="AlphaFoldDB" id="A0A1H1J0J4"/>
<evidence type="ECO:0000313" key="2">
    <source>
        <dbReference type="EMBL" id="SDR43507.1"/>
    </source>
</evidence>
<sequence length="138" mass="15371">MLRLLIPVVDSGGAVQAARHAAFLYLEHCVSEVELLEVLEPIDEGRAAAFHSRSALRRHEKHIMLDALIQTCSVLEDAGVPYKWKRVFGHGARAIAAYAAKTQPDVVVIDASHFGFFRRLTMLAGLWRVTTRPVTMVH</sequence>
<dbReference type="Gene3D" id="3.40.50.620">
    <property type="entry name" value="HUPs"/>
    <property type="match status" value="1"/>
</dbReference>
<dbReference type="InterPro" id="IPR006016">
    <property type="entry name" value="UspA"/>
</dbReference>
<dbReference type="Pfam" id="PF00582">
    <property type="entry name" value="Usp"/>
    <property type="match status" value="1"/>
</dbReference>
<dbReference type="Proteomes" id="UP000199365">
    <property type="component" value="Unassembled WGS sequence"/>
</dbReference>
<reference evidence="3" key="1">
    <citation type="submission" date="2016-10" db="EMBL/GenBank/DDBJ databases">
        <authorList>
            <person name="Varghese N."/>
            <person name="Submissions S."/>
        </authorList>
    </citation>
    <scope>NUCLEOTIDE SEQUENCE [LARGE SCALE GENOMIC DNA]</scope>
    <source>
        <strain evidence="3">DUS833</strain>
    </source>
</reference>
<proteinExistence type="predicted"/>
<evidence type="ECO:0000259" key="1">
    <source>
        <dbReference type="Pfam" id="PF00582"/>
    </source>
</evidence>
<protein>
    <submittedName>
        <fullName evidence="2">Universal stress protein family protein</fullName>
    </submittedName>
</protein>